<reference evidence="8" key="1">
    <citation type="submission" date="2011-02" db="EMBL/GenBank/DDBJ databases">
        <title>Complete sequence of Acidovorax avenae subsp. avenae ATCC 19860.</title>
        <authorList>
            <consortium name="US DOE Joint Genome Institute"/>
            <person name="Lucas S."/>
            <person name="Copeland A."/>
            <person name="Lapidus A."/>
            <person name="Cheng J.-F."/>
            <person name="Goodwin L."/>
            <person name="Pitluck S."/>
            <person name="Chertkov O."/>
            <person name="Held B."/>
            <person name="Detter J.C."/>
            <person name="Han C."/>
            <person name="Tapia R."/>
            <person name="Land M."/>
            <person name="Hauser L."/>
            <person name="Kyrpides N."/>
            <person name="Ivanova N."/>
            <person name="Ovchinnikova G."/>
            <person name="Pagani I."/>
            <person name="Gordon S."/>
            <person name="Woyke T."/>
        </authorList>
    </citation>
    <scope>NUCLEOTIDE SEQUENCE</scope>
    <source>
        <strain evidence="8">ATCC 19860</strain>
    </source>
</reference>
<evidence type="ECO:0000256" key="4">
    <source>
        <dbReference type="ARBA" id="ARBA00024346"/>
    </source>
</evidence>
<evidence type="ECO:0000256" key="1">
    <source>
        <dbReference type="ARBA" id="ARBA00022676"/>
    </source>
</evidence>
<dbReference type="OrthoDB" id="209085at2"/>
<proteinExistence type="inferred from homology"/>
<dbReference type="Pfam" id="PF10093">
    <property type="entry name" value="EarP"/>
    <property type="match status" value="1"/>
</dbReference>
<accession>F0Q5G9</accession>
<dbReference type="InterPro" id="IPR016633">
    <property type="entry name" value="EarP"/>
</dbReference>
<evidence type="ECO:0000313" key="8">
    <source>
        <dbReference type="EMBL" id="ADX45597.1"/>
    </source>
</evidence>
<keyword evidence="2" id="KW-0808">Transferase</keyword>
<keyword evidence="1" id="KW-0328">Glycosyltransferase</keyword>
<name>F0Q5G9_PARA1</name>
<dbReference type="GO" id="GO:0106361">
    <property type="term" value="F:protein-arginine rhamnosyltransferase activity"/>
    <property type="evidence" value="ECO:0007669"/>
    <property type="project" value="InterPro"/>
</dbReference>
<evidence type="ECO:0000256" key="3">
    <source>
        <dbReference type="ARBA" id="ARBA00024303"/>
    </source>
</evidence>
<keyword evidence="9" id="KW-1185">Reference proteome</keyword>
<organism evidence="8 9">
    <name type="scientific">Paracidovorax avenae (strain ATCC 19860 / DSM 7227 / CCUG 15838 / JCM 20985 / LMG 2117 / NCPPB 1011)</name>
    <name type="common">Acidovorax avenae</name>
    <dbReference type="NCBI Taxonomy" id="643561"/>
    <lineage>
        <taxon>Bacteria</taxon>
        <taxon>Pseudomonadati</taxon>
        <taxon>Pseudomonadota</taxon>
        <taxon>Betaproteobacteria</taxon>
        <taxon>Burkholderiales</taxon>
        <taxon>Comamonadaceae</taxon>
        <taxon>Paracidovorax</taxon>
    </lineage>
</organism>
<protein>
    <recommendedName>
        <fullName evidence="5">Protein-arginine rhamnosyltransferase</fullName>
    </recommendedName>
    <alternativeName>
        <fullName evidence="6">EF-P arginine rhamnosyltransferase</fullName>
    </alternativeName>
</protein>
<evidence type="ECO:0000313" key="9">
    <source>
        <dbReference type="Proteomes" id="UP000002482"/>
    </source>
</evidence>
<comment type="similarity">
    <text evidence="4">Belongs to the glycosyltransferase 104 family.</text>
</comment>
<dbReference type="EMBL" id="CP002521">
    <property type="protein sequence ID" value="ADX45597.1"/>
    <property type="molecule type" value="Genomic_DNA"/>
</dbReference>
<evidence type="ECO:0000256" key="2">
    <source>
        <dbReference type="ARBA" id="ARBA00022679"/>
    </source>
</evidence>
<evidence type="ECO:0000256" key="6">
    <source>
        <dbReference type="ARBA" id="ARBA00030025"/>
    </source>
</evidence>
<evidence type="ECO:0000256" key="7">
    <source>
        <dbReference type="ARBA" id="ARBA00048472"/>
    </source>
</evidence>
<dbReference type="Proteomes" id="UP000002482">
    <property type="component" value="Chromosome"/>
</dbReference>
<dbReference type="AlphaFoldDB" id="F0Q5G9"/>
<sequence>MTAARPLSWDLFCRVIDNFGDIGVCWRLAAQLGALGHRVRLWTDDATALAWMAPEGAPGVQVRPWPAAGAMSAASMSAGPGDVLVEAFGCDIPEAFLARLPAADGPQADQRPLWINLEYLSAEAYVERSHRLPSPLFSGPAAGRTRWFFYPGFTPRTGGLLREPDLAARQAAFDRTAWRARHGVAPDALAVSLFCYEPAGLLALLRRLGEAPRAHLLATPGRATAAVRAALAGSPAAEAPPPGRPAITWLPHCPQPGFDEMLWACDLNAVRGEDSLVRALWAGQPFVWHIYPQDDGAHHAKLDAFLDWLQAPAALRHFHHAWNGIADPAALPSLTASHLAEWHDCVQAARGRLFAQDDLVTQLLGFVQEKS</sequence>
<dbReference type="KEGG" id="aaa:Acav_1679"/>
<comment type="function">
    <text evidence="3">Protein-arginine rhamnosyltransferase that catalyzes the transfer of a single rhamnose to elongation factor P (EF-P) on 'Lys-32', a modification required for EF-P-dependent rescue of polyproline stalled ribosomes.</text>
</comment>
<dbReference type="NCBIfam" id="TIGR03837">
    <property type="entry name" value="efp_Arg_rhamno"/>
    <property type="match status" value="1"/>
</dbReference>
<dbReference type="HOGENOM" id="CLU_060250_0_0_4"/>
<dbReference type="GeneID" id="34239764"/>
<dbReference type="RefSeq" id="WP_013594117.1">
    <property type="nucleotide sequence ID" value="NC_015138.1"/>
</dbReference>
<evidence type="ECO:0000256" key="5">
    <source>
        <dbReference type="ARBA" id="ARBA00024416"/>
    </source>
</evidence>
<comment type="catalytic activity">
    <reaction evidence="7">
        <text>dTDP-beta-L-rhamnose + L-arginyl-[protein] = N(omega)-(alpha-L-rhamnosyl)-L-arginyl-[protein] + dTDP + H(+)</text>
        <dbReference type="Rhea" id="RHEA:66692"/>
        <dbReference type="Rhea" id="RHEA-COMP:10532"/>
        <dbReference type="Rhea" id="RHEA-COMP:17096"/>
        <dbReference type="ChEBI" id="CHEBI:15378"/>
        <dbReference type="ChEBI" id="CHEBI:29965"/>
        <dbReference type="ChEBI" id="CHEBI:57510"/>
        <dbReference type="ChEBI" id="CHEBI:58369"/>
        <dbReference type="ChEBI" id="CHEBI:167445"/>
    </reaction>
    <physiologicalReaction direction="left-to-right" evidence="7">
        <dbReference type="Rhea" id="RHEA:66693"/>
    </physiologicalReaction>
</comment>
<gene>
    <name evidence="8" type="ordered locus">Acav_1679</name>
</gene>